<dbReference type="EMBL" id="FUWZ01000002">
    <property type="protein sequence ID" value="SKA13804.1"/>
    <property type="molecule type" value="Genomic_DNA"/>
</dbReference>
<evidence type="ECO:0000313" key="1">
    <source>
        <dbReference type="EMBL" id="SKA13804.1"/>
    </source>
</evidence>
<protein>
    <submittedName>
        <fullName evidence="1">Restriction system protein</fullName>
    </submittedName>
</protein>
<dbReference type="Proteomes" id="UP000190367">
    <property type="component" value="Unassembled WGS sequence"/>
</dbReference>
<organism evidence="1 2">
    <name type="scientific">Chitinophaga eiseniae</name>
    <dbReference type="NCBI Taxonomy" id="634771"/>
    <lineage>
        <taxon>Bacteria</taxon>
        <taxon>Pseudomonadati</taxon>
        <taxon>Bacteroidota</taxon>
        <taxon>Chitinophagia</taxon>
        <taxon>Chitinophagales</taxon>
        <taxon>Chitinophagaceae</taxon>
        <taxon>Chitinophaga</taxon>
    </lineage>
</organism>
<accession>A0A1T4RCS3</accession>
<reference evidence="2" key="1">
    <citation type="submission" date="2017-02" db="EMBL/GenBank/DDBJ databases">
        <authorList>
            <person name="Varghese N."/>
            <person name="Submissions S."/>
        </authorList>
    </citation>
    <scope>NUCLEOTIDE SEQUENCE [LARGE SCALE GENOMIC DNA]</scope>
    <source>
        <strain evidence="2">DSM 22224</strain>
    </source>
</reference>
<dbReference type="STRING" id="634771.SAMN04488128_1021033"/>
<name>A0A1T4RCS3_9BACT</name>
<dbReference type="AlphaFoldDB" id="A0A1T4RCS3"/>
<proteinExistence type="predicted"/>
<keyword evidence="2" id="KW-1185">Reference proteome</keyword>
<sequence>MLNIETICQAATAVLINANRPMLAQDIYNGITDGALYQFKAKNPLSVLKSELRKHSVGVDSPLQSGVKYFQLLDDGTFWIKDKPLP</sequence>
<gene>
    <name evidence="1" type="ORF">SAMN04488128_1021033</name>
</gene>
<dbReference type="OrthoDB" id="9803736at2"/>
<evidence type="ECO:0000313" key="2">
    <source>
        <dbReference type="Proteomes" id="UP000190367"/>
    </source>
</evidence>
<dbReference type="RefSeq" id="WP_143312913.1">
    <property type="nucleotide sequence ID" value="NZ_FUWZ01000002.1"/>
</dbReference>